<name>A0ABQ8T7Y8_PERAM</name>
<dbReference type="Proteomes" id="UP001148838">
    <property type="component" value="Unassembled WGS sequence"/>
</dbReference>
<proteinExistence type="predicted"/>
<evidence type="ECO:0000256" key="1">
    <source>
        <dbReference type="SAM" id="MobiDB-lite"/>
    </source>
</evidence>
<evidence type="ECO:0000256" key="2">
    <source>
        <dbReference type="SAM" id="Phobius"/>
    </source>
</evidence>
<keyword evidence="4" id="KW-1185">Reference proteome</keyword>
<feature type="region of interest" description="Disordered" evidence="1">
    <location>
        <begin position="1"/>
        <end position="45"/>
    </location>
</feature>
<comment type="caution">
    <text evidence="3">The sequence shown here is derived from an EMBL/GenBank/DDBJ whole genome shotgun (WGS) entry which is preliminary data.</text>
</comment>
<reference evidence="3 4" key="1">
    <citation type="journal article" date="2022" name="Allergy">
        <title>Genome assembly and annotation of Periplaneta americana reveal a comprehensive cockroach allergen profile.</title>
        <authorList>
            <person name="Wang L."/>
            <person name="Xiong Q."/>
            <person name="Saelim N."/>
            <person name="Wang L."/>
            <person name="Nong W."/>
            <person name="Wan A.T."/>
            <person name="Shi M."/>
            <person name="Liu X."/>
            <person name="Cao Q."/>
            <person name="Hui J.H.L."/>
            <person name="Sookrung N."/>
            <person name="Leung T.F."/>
            <person name="Tungtrongchitr A."/>
            <person name="Tsui S.K.W."/>
        </authorList>
    </citation>
    <scope>NUCLEOTIDE SEQUENCE [LARGE SCALE GENOMIC DNA]</scope>
    <source>
        <strain evidence="3">PWHHKU_190912</strain>
    </source>
</reference>
<feature type="compositionally biased region" description="Basic residues" evidence="1">
    <location>
        <begin position="34"/>
        <end position="45"/>
    </location>
</feature>
<gene>
    <name evidence="3" type="ORF">ANN_11949</name>
</gene>
<dbReference type="EMBL" id="JAJSOF020000015">
    <property type="protein sequence ID" value="KAJ4442083.1"/>
    <property type="molecule type" value="Genomic_DNA"/>
</dbReference>
<organism evidence="3 4">
    <name type="scientific">Periplaneta americana</name>
    <name type="common">American cockroach</name>
    <name type="synonym">Blatta americana</name>
    <dbReference type="NCBI Taxonomy" id="6978"/>
    <lineage>
        <taxon>Eukaryota</taxon>
        <taxon>Metazoa</taxon>
        <taxon>Ecdysozoa</taxon>
        <taxon>Arthropoda</taxon>
        <taxon>Hexapoda</taxon>
        <taxon>Insecta</taxon>
        <taxon>Pterygota</taxon>
        <taxon>Neoptera</taxon>
        <taxon>Polyneoptera</taxon>
        <taxon>Dictyoptera</taxon>
        <taxon>Blattodea</taxon>
        <taxon>Blattoidea</taxon>
        <taxon>Blattidae</taxon>
        <taxon>Blattinae</taxon>
        <taxon>Periplaneta</taxon>
    </lineage>
</organism>
<evidence type="ECO:0000313" key="3">
    <source>
        <dbReference type="EMBL" id="KAJ4442083.1"/>
    </source>
</evidence>
<protein>
    <submittedName>
        <fullName evidence="3">Uncharacterized protein</fullName>
    </submittedName>
</protein>
<feature type="transmembrane region" description="Helical" evidence="2">
    <location>
        <begin position="123"/>
        <end position="141"/>
    </location>
</feature>
<evidence type="ECO:0000313" key="4">
    <source>
        <dbReference type="Proteomes" id="UP001148838"/>
    </source>
</evidence>
<accession>A0ABQ8T7Y8</accession>
<keyword evidence="2" id="KW-0472">Membrane</keyword>
<keyword evidence="2" id="KW-0812">Transmembrane</keyword>
<keyword evidence="2" id="KW-1133">Transmembrane helix</keyword>
<sequence>MRAPSPARSHGLRTGTSFRGHTPRSDKTDALPWKRPRHSQVTRHSHAANRVLPNKRTQQVQIKLQTVPSATCWMDGIAITTQTKYLSSIVRNAPITSLIPFHFLKPNCSSSNSSSRRIAEYDIRLIVLNSLHFLALFFFGIGSNTVSVKSSGKILRKRLRLQSLQAIKPEDKVLRRNFGICMQTLIENAEEFIRSVVFSDVGHFPSFWQGEQT</sequence>